<dbReference type="EMBL" id="MU003849">
    <property type="protein sequence ID" value="KAF2717233.1"/>
    <property type="molecule type" value="Genomic_DNA"/>
</dbReference>
<evidence type="ECO:0000313" key="2">
    <source>
        <dbReference type="Proteomes" id="UP000799441"/>
    </source>
</evidence>
<name>A0A9P4Q0N8_9PEZI</name>
<protein>
    <recommendedName>
        <fullName evidence="3">BTB domain-containing protein</fullName>
    </recommendedName>
</protein>
<feature type="non-terminal residue" evidence="1">
    <location>
        <position position="147"/>
    </location>
</feature>
<organism evidence="1 2">
    <name type="scientific">Polychaeton citri CBS 116435</name>
    <dbReference type="NCBI Taxonomy" id="1314669"/>
    <lineage>
        <taxon>Eukaryota</taxon>
        <taxon>Fungi</taxon>
        <taxon>Dikarya</taxon>
        <taxon>Ascomycota</taxon>
        <taxon>Pezizomycotina</taxon>
        <taxon>Dothideomycetes</taxon>
        <taxon>Dothideomycetidae</taxon>
        <taxon>Capnodiales</taxon>
        <taxon>Capnodiaceae</taxon>
        <taxon>Polychaeton</taxon>
    </lineage>
</organism>
<keyword evidence="2" id="KW-1185">Reference proteome</keyword>
<reference evidence="1" key="1">
    <citation type="journal article" date="2020" name="Stud. Mycol.">
        <title>101 Dothideomycetes genomes: a test case for predicting lifestyles and emergence of pathogens.</title>
        <authorList>
            <person name="Haridas S."/>
            <person name="Albert R."/>
            <person name="Binder M."/>
            <person name="Bloem J."/>
            <person name="Labutti K."/>
            <person name="Salamov A."/>
            <person name="Andreopoulos B."/>
            <person name="Baker S."/>
            <person name="Barry K."/>
            <person name="Bills G."/>
            <person name="Bluhm B."/>
            <person name="Cannon C."/>
            <person name="Castanera R."/>
            <person name="Culley D."/>
            <person name="Daum C."/>
            <person name="Ezra D."/>
            <person name="Gonzalez J."/>
            <person name="Henrissat B."/>
            <person name="Kuo A."/>
            <person name="Liang C."/>
            <person name="Lipzen A."/>
            <person name="Lutzoni F."/>
            <person name="Magnuson J."/>
            <person name="Mondo S."/>
            <person name="Nolan M."/>
            <person name="Ohm R."/>
            <person name="Pangilinan J."/>
            <person name="Park H.-J."/>
            <person name="Ramirez L."/>
            <person name="Alfaro M."/>
            <person name="Sun H."/>
            <person name="Tritt A."/>
            <person name="Yoshinaga Y."/>
            <person name="Zwiers L.-H."/>
            <person name="Turgeon B."/>
            <person name="Goodwin S."/>
            <person name="Spatafora J."/>
            <person name="Crous P."/>
            <person name="Grigoriev I."/>
        </authorList>
    </citation>
    <scope>NUCLEOTIDE SEQUENCE</scope>
    <source>
        <strain evidence="1">CBS 116435</strain>
    </source>
</reference>
<accession>A0A9P4Q0N8</accession>
<sequence>SEKAQIFIHHSVLCKYSIFIQTQTESGWGSFWRPSIVSLPKESPKIVRTYVNWLYSAQLPPFYCPQDLSAANGDQLRKVFRELARCYVFVERITDARFQNDIIDAMASLIRRLPDSAPFFSVGSAVVWTIHNGTPDDSPAQRFLTRL</sequence>
<feature type="non-terminal residue" evidence="1">
    <location>
        <position position="1"/>
    </location>
</feature>
<gene>
    <name evidence="1" type="ORF">K431DRAFT_197724</name>
</gene>
<comment type="caution">
    <text evidence="1">The sequence shown here is derived from an EMBL/GenBank/DDBJ whole genome shotgun (WGS) entry which is preliminary data.</text>
</comment>
<evidence type="ECO:0000313" key="1">
    <source>
        <dbReference type="EMBL" id="KAF2717233.1"/>
    </source>
</evidence>
<evidence type="ECO:0008006" key="3">
    <source>
        <dbReference type="Google" id="ProtNLM"/>
    </source>
</evidence>
<proteinExistence type="predicted"/>
<dbReference type="OrthoDB" id="3794732at2759"/>
<dbReference type="Proteomes" id="UP000799441">
    <property type="component" value="Unassembled WGS sequence"/>
</dbReference>
<dbReference type="AlphaFoldDB" id="A0A9P4Q0N8"/>